<proteinExistence type="inferred from homology"/>
<feature type="transmembrane region" description="Helical" evidence="3">
    <location>
        <begin position="323"/>
        <end position="340"/>
    </location>
</feature>
<feature type="transmembrane region" description="Helical" evidence="3">
    <location>
        <begin position="97"/>
        <end position="120"/>
    </location>
</feature>
<comment type="similarity">
    <text evidence="1">Belongs to the drug/metabolite transporter (DMT) superfamily. Plant drug/metabolite exporter (P-DME) (TC 2.A.7.4) family.</text>
</comment>
<gene>
    <name evidence="5" type="ORF">CEUSTIGMA_g9969.t1</name>
</gene>
<dbReference type="EMBL" id="BEGY01000082">
    <property type="protein sequence ID" value="GAX82542.1"/>
    <property type="molecule type" value="Genomic_DNA"/>
</dbReference>
<feature type="transmembrane region" description="Helical" evidence="3">
    <location>
        <begin position="7"/>
        <end position="25"/>
    </location>
</feature>
<evidence type="ECO:0000256" key="2">
    <source>
        <dbReference type="SAM" id="MobiDB-lite"/>
    </source>
</evidence>
<dbReference type="GO" id="GO:0016020">
    <property type="term" value="C:membrane"/>
    <property type="evidence" value="ECO:0007669"/>
    <property type="project" value="InterPro"/>
</dbReference>
<keyword evidence="3" id="KW-1133">Transmembrane helix</keyword>
<dbReference type="PANTHER" id="PTHR13146:SF3">
    <property type="entry name" value="EAMA DOMAIN-CONTAINING PROTEIN"/>
    <property type="match status" value="1"/>
</dbReference>
<dbReference type="InterPro" id="IPR037185">
    <property type="entry name" value="EmrE-like"/>
</dbReference>
<dbReference type="Proteomes" id="UP000232323">
    <property type="component" value="Unassembled WGS sequence"/>
</dbReference>
<evidence type="ECO:0000259" key="4">
    <source>
        <dbReference type="Pfam" id="PF00892"/>
    </source>
</evidence>
<dbReference type="PANTHER" id="PTHR13146">
    <property type="match status" value="1"/>
</dbReference>
<dbReference type="Gene3D" id="1.10.3730.20">
    <property type="match status" value="1"/>
</dbReference>
<keyword evidence="3" id="KW-0472">Membrane</keyword>
<name>A0A250XI00_9CHLO</name>
<feature type="transmembrane region" description="Helical" evidence="3">
    <location>
        <begin position="45"/>
        <end position="64"/>
    </location>
</feature>
<protein>
    <recommendedName>
        <fullName evidence="4">EamA domain-containing protein</fullName>
    </recommendedName>
</protein>
<feature type="transmembrane region" description="Helical" evidence="3">
    <location>
        <begin position="346"/>
        <end position="364"/>
    </location>
</feature>
<dbReference type="InterPro" id="IPR000620">
    <property type="entry name" value="EamA_dom"/>
</dbReference>
<evidence type="ECO:0000256" key="3">
    <source>
        <dbReference type="SAM" id="Phobius"/>
    </source>
</evidence>
<feature type="transmembrane region" description="Helical" evidence="3">
    <location>
        <begin position="228"/>
        <end position="246"/>
    </location>
</feature>
<feature type="transmembrane region" description="Helical" evidence="3">
    <location>
        <begin position="187"/>
        <end position="207"/>
    </location>
</feature>
<organism evidence="5 6">
    <name type="scientific">Chlamydomonas eustigma</name>
    <dbReference type="NCBI Taxonomy" id="1157962"/>
    <lineage>
        <taxon>Eukaryota</taxon>
        <taxon>Viridiplantae</taxon>
        <taxon>Chlorophyta</taxon>
        <taxon>core chlorophytes</taxon>
        <taxon>Chlorophyceae</taxon>
        <taxon>CS clade</taxon>
        <taxon>Chlamydomonadales</taxon>
        <taxon>Chlamydomonadaceae</taxon>
        <taxon>Chlamydomonas</taxon>
    </lineage>
</organism>
<feature type="transmembrane region" description="Helical" evidence="3">
    <location>
        <begin position="126"/>
        <end position="144"/>
    </location>
</feature>
<evidence type="ECO:0000256" key="1">
    <source>
        <dbReference type="ARBA" id="ARBA00007635"/>
    </source>
</evidence>
<dbReference type="SUPFAM" id="SSF103481">
    <property type="entry name" value="Multidrug resistance efflux transporter EmrE"/>
    <property type="match status" value="1"/>
</dbReference>
<comment type="caution">
    <text evidence="5">The sequence shown here is derived from an EMBL/GenBank/DDBJ whole genome shotgun (WGS) entry which is preliminary data.</text>
</comment>
<feature type="region of interest" description="Disordered" evidence="2">
    <location>
        <begin position="437"/>
        <end position="485"/>
    </location>
</feature>
<sequence>MQFGKTASIGGLIAFGTTTSLFAKIVYELQSIGSNGETKYFHKPWAMTTIMFIGMSFCLPLAYLEESKKKQHKPNVEEPLLGDMVPPAKRNELRENLMLAIPTFFDLVATILMNVGLLYVTASVYQMMRGAEMLFAAFFAVTFLKRHLNKYHLLGLLCCLCGITLVGSSSLLSGEGSSTQVISQEQMLMGMALIIISQAVQAAQITFEDFFMADMDIAPMKIVGFEGVFGMIGTLLIMAPITYYLGGVEGEGIHENIIDTWVSGEGIHENIIDTWVMIRNSSKLQTILVVDMFALLMYNLAGMMVTGHLGAVFRTVLETMRTLFVWLVDLYLYYNGWGLGESWTPYSWLQAAGFMVLVCGTLVYKQGDAMDSQKEMDEALAVQATEEPLLSEGSVHGPGSAWPLPGSTQAIPHTKPVPTEHIDVASSFRASQTIMSSSYSRHSQRVPQGSPPARYHAVGGGGEGADAQTGRRHVVQHGQVDSDAE</sequence>
<feature type="compositionally biased region" description="Polar residues" evidence="2">
    <location>
        <begin position="437"/>
        <end position="447"/>
    </location>
</feature>
<feature type="domain" description="EamA" evidence="4">
    <location>
        <begin position="44"/>
        <end position="166"/>
    </location>
</feature>
<dbReference type="OrthoDB" id="29773at2759"/>
<keyword evidence="6" id="KW-1185">Reference proteome</keyword>
<feature type="transmembrane region" description="Helical" evidence="3">
    <location>
        <begin position="151"/>
        <end position="172"/>
    </location>
</feature>
<evidence type="ECO:0000313" key="5">
    <source>
        <dbReference type="EMBL" id="GAX82542.1"/>
    </source>
</evidence>
<evidence type="ECO:0000313" key="6">
    <source>
        <dbReference type="Proteomes" id="UP000232323"/>
    </source>
</evidence>
<dbReference type="AlphaFoldDB" id="A0A250XI00"/>
<feature type="transmembrane region" description="Helical" evidence="3">
    <location>
        <begin position="287"/>
        <end position="311"/>
    </location>
</feature>
<keyword evidence="3" id="KW-0812">Transmembrane</keyword>
<accession>A0A250XI00</accession>
<reference evidence="5 6" key="1">
    <citation type="submission" date="2017-08" db="EMBL/GenBank/DDBJ databases">
        <title>Acidophilic green algal genome provides insights into adaptation to an acidic environment.</title>
        <authorList>
            <person name="Hirooka S."/>
            <person name="Hirose Y."/>
            <person name="Kanesaki Y."/>
            <person name="Higuchi S."/>
            <person name="Fujiwara T."/>
            <person name="Onuma R."/>
            <person name="Era A."/>
            <person name="Ohbayashi R."/>
            <person name="Uzuka A."/>
            <person name="Nozaki H."/>
            <person name="Yoshikawa H."/>
            <person name="Miyagishima S.Y."/>
        </authorList>
    </citation>
    <scope>NUCLEOTIDE SEQUENCE [LARGE SCALE GENOMIC DNA]</scope>
    <source>
        <strain evidence="5 6">NIES-2499</strain>
    </source>
</reference>
<dbReference type="Pfam" id="PF00892">
    <property type="entry name" value="EamA"/>
    <property type="match status" value="1"/>
</dbReference>